<comment type="caution">
    <text evidence="3">The sequence shown here is derived from an EMBL/GenBank/DDBJ whole genome shotgun (WGS) entry which is preliminary data.</text>
</comment>
<dbReference type="PROSITE" id="PS51886">
    <property type="entry name" value="TLDC"/>
    <property type="match status" value="1"/>
</dbReference>
<feature type="chain" id="PRO_5040722829" description="TLDc domain-containing protein" evidence="1">
    <location>
        <begin position="19"/>
        <end position="339"/>
    </location>
</feature>
<accession>A0A9W7B5C7</accession>
<evidence type="ECO:0000313" key="4">
    <source>
        <dbReference type="Proteomes" id="UP001162640"/>
    </source>
</evidence>
<name>A0A9W7B5C7_9STRA</name>
<proteinExistence type="predicted"/>
<keyword evidence="1" id="KW-0732">Signal</keyword>
<protein>
    <recommendedName>
        <fullName evidence="2">TLDc domain-containing protein</fullName>
    </recommendedName>
</protein>
<dbReference type="Proteomes" id="UP001162640">
    <property type="component" value="Unassembled WGS sequence"/>
</dbReference>
<feature type="signal peptide" evidence="1">
    <location>
        <begin position="1"/>
        <end position="18"/>
    </location>
</feature>
<feature type="domain" description="TLDc" evidence="2">
    <location>
        <begin position="18"/>
        <end position="225"/>
    </location>
</feature>
<evidence type="ECO:0000313" key="3">
    <source>
        <dbReference type="EMBL" id="GMH80184.1"/>
    </source>
</evidence>
<dbReference type="InterPro" id="IPR006571">
    <property type="entry name" value="TLDc_dom"/>
</dbReference>
<evidence type="ECO:0000256" key="1">
    <source>
        <dbReference type="SAM" id="SignalP"/>
    </source>
</evidence>
<dbReference type="AlphaFoldDB" id="A0A9W7B5C7"/>
<organism evidence="3 4">
    <name type="scientific">Triparma laevis f. inornata</name>
    <dbReference type="NCBI Taxonomy" id="1714386"/>
    <lineage>
        <taxon>Eukaryota</taxon>
        <taxon>Sar</taxon>
        <taxon>Stramenopiles</taxon>
        <taxon>Ochrophyta</taxon>
        <taxon>Bolidophyceae</taxon>
        <taxon>Parmales</taxon>
        <taxon>Triparmaceae</taxon>
        <taxon>Triparma</taxon>
    </lineage>
</organism>
<sequence length="339" mass="36037">MLKCLLFAVGVVAPITTALLGPPAALPLPLALLQNTRLDPDTADLACVYKASRDGWSASTFHAMCDDAGPGLVICKTRTGHVGGFAPGGWRSSDDYYASNAAFLFYSNIFGKDMKKATVLEGGAAAVFDYATTGPQFGAGDLIIGQGKAAVMGGFAGPDMEVSDEDAPSLLENSLLTHRFAPQDTSLTSGSLKEARCNIGTGYEGVKGFPRGDLRFLEVEVWMDSKMRAKTYENSFWSNLFGGSSSSRRDTVKSLLFFGTSVSGLTLAPKRASATKPRNEALCSTGLFTNFMPERCTDLGDITDDGFSKDLSDSESAGIDSLMSKFDLDTNSTFTESIN</sequence>
<gene>
    <name evidence="3" type="ORF">TL16_g08436</name>
</gene>
<dbReference type="EMBL" id="BLQM01000278">
    <property type="protein sequence ID" value="GMH80184.1"/>
    <property type="molecule type" value="Genomic_DNA"/>
</dbReference>
<dbReference type="Pfam" id="PF07534">
    <property type="entry name" value="TLD"/>
    <property type="match status" value="1"/>
</dbReference>
<reference evidence="4" key="1">
    <citation type="journal article" date="2023" name="Commun. Biol.">
        <title>Genome analysis of Parmales, the sister group of diatoms, reveals the evolutionary specialization of diatoms from phago-mixotrophs to photoautotrophs.</title>
        <authorList>
            <person name="Ban H."/>
            <person name="Sato S."/>
            <person name="Yoshikawa S."/>
            <person name="Yamada K."/>
            <person name="Nakamura Y."/>
            <person name="Ichinomiya M."/>
            <person name="Sato N."/>
            <person name="Blanc-Mathieu R."/>
            <person name="Endo H."/>
            <person name="Kuwata A."/>
            <person name="Ogata H."/>
        </authorList>
    </citation>
    <scope>NUCLEOTIDE SEQUENCE [LARGE SCALE GENOMIC DNA]</scope>
</reference>
<evidence type="ECO:0000259" key="2">
    <source>
        <dbReference type="PROSITE" id="PS51886"/>
    </source>
</evidence>